<evidence type="ECO:0000313" key="3">
    <source>
        <dbReference type="Proteomes" id="UP000222542"/>
    </source>
</evidence>
<feature type="domain" description="FAR1" evidence="1">
    <location>
        <begin position="33"/>
        <end position="84"/>
    </location>
</feature>
<protein>
    <recommendedName>
        <fullName evidence="1">FAR1 domain-containing protein</fullName>
    </recommendedName>
</protein>
<dbReference type="PANTHER" id="PTHR47718">
    <property type="entry name" value="OS01G0519700 PROTEIN"/>
    <property type="match status" value="1"/>
</dbReference>
<evidence type="ECO:0000259" key="1">
    <source>
        <dbReference type="Pfam" id="PF03101"/>
    </source>
</evidence>
<gene>
    <name evidence="2" type="ORF">T459_02717</name>
</gene>
<reference evidence="2 3" key="1">
    <citation type="journal article" date="2014" name="Nat. Genet.">
        <title>Genome sequence of the hot pepper provides insights into the evolution of pungency in Capsicum species.</title>
        <authorList>
            <person name="Kim S."/>
            <person name="Park M."/>
            <person name="Yeom S.I."/>
            <person name="Kim Y.M."/>
            <person name="Lee J.M."/>
            <person name="Lee H.A."/>
            <person name="Seo E."/>
            <person name="Choi J."/>
            <person name="Cheong K."/>
            <person name="Kim K.T."/>
            <person name="Jung K."/>
            <person name="Lee G.W."/>
            <person name="Oh S.K."/>
            <person name="Bae C."/>
            <person name="Kim S.B."/>
            <person name="Lee H.Y."/>
            <person name="Kim S.Y."/>
            <person name="Kim M.S."/>
            <person name="Kang B.C."/>
            <person name="Jo Y.D."/>
            <person name="Yang H.B."/>
            <person name="Jeong H.J."/>
            <person name="Kang W.H."/>
            <person name="Kwon J.K."/>
            <person name="Shin C."/>
            <person name="Lim J.Y."/>
            <person name="Park J.H."/>
            <person name="Huh J.H."/>
            <person name="Kim J.S."/>
            <person name="Kim B.D."/>
            <person name="Cohen O."/>
            <person name="Paran I."/>
            <person name="Suh M.C."/>
            <person name="Lee S.B."/>
            <person name="Kim Y.K."/>
            <person name="Shin Y."/>
            <person name="Noh S.J."/>
            <person name="Park J."/>
            <person name="Seo Y.S."/>
            <person name="Kwon S.Y."/>
            <person name="Kim H.A."/>
            <person name="Park J.M."/>
            <person name="Kim H.J."/>
            <person name="Choi S.B."/>
            <person name="Bosland P.W."/>
            <person name="Reeves G."/>
            <person name="Jo S.H."/>
            <person name="Lee B.W."/>
            <person name="Cho H.T."/>
            <person name="Choi H.S."/>
            <person name="Lee M.S."/>
            <person name="Yu Y."/>
            <person name="Do Choi Y."/>
            <person name="Park B.S."/>
            <person name="van Deynze A."/>
            <person name="Ashrafi H."/>
            <person name="Hill T."/>
            <person name="Kim W.T."/>
            <person name="Pai H.S."/>
            <person name="Ahn H.K."/>
            <person name="Yeam I."/>
            <person name="Giovannoni J.J."/>
            <person name="Rose J.K."/>
            <person name="Sorensen I."/>
            <person name="Lee S.J."/>
            <person name="Kim R.W."/>
            <person name="Choi I.Y."/>
            <person name="Choi B.S."/>
            <person name="Lim J.S."/>
            <person name="Lee Y.H."/>
            <person name="Choi D."/>
        </authorList>
    </citation>
    <scope>NUCLEOTIDE SEQUENCE [LARGE SCALE GENOMIC DNA]</scope>
    <source>
        <strain evidence="3">cv. CM334</strain>
    </source>
</reference>
<dbReference type="InterPro" id="IPR004330">
    <property type="entry name" value="FAR1_DNA_bnd_dom"/>
</dbReference>
<dbReference type="Gramene" id="PHT94835">
    <property type="protein sequence ID" value="PHT94835"/>
    <property type="gene ID" value="T459_02717"/>
</dbReference>
<keyword evidence="3" id="KW-1185">Reference proteome</keyword>
<dbReference type="Proteomes" id="UP000222542">
    <property type="component" value="Unassembled WGS sequence"/>
</dbReference>
<dbReference type="OMA" id="KETCIGM"/>
<dbReference type="EMBL" id="AYRZ02000001">
    <property type="protein sequence ID" value="PHT94835.1"/>
    <property type="molecule type" value="Genomic_DNA"/>
</dbReference>
<accession>A0A2G3AKS2</accession>
<organism evidence="2 3">
    <name type="scientific">Capsicum annuum</name>
    <name type="common">Capsicum pepper</name>
    <dbReference type="NCBI Taxonomy" id="4072"/>
    <lineage>
        <taxon>Eukaryota</taxon>
        <taxon>Viridiplantae</taxon>
        <taxon>Streptophyta</taxon>
        <taxon>Embryophyta</taxon>
        <taxon>Tracheophyta</taxon>
        <taxon>Spermatophyta</taxon>
        <taxon>Magnoliopsida</taxon>
        <taxon>eudicotyledons</taxon>
        <taxon>Gunneridae</taxon>
        <taxon>Pentapetalae</taxon>
        <taxon>asterids</taxon>
        <taxon>lamiids</taxon>
        <taxon>Solanales</taxon>
        <taxon>Solanaceae</taxon>
        <taxon>Solanoideae</taxon>
        <taxon>Capsiceae</taxon>
        <taxon>Capsicum</taxon>
    </lineage>
</organism>
<dbReference type="PANTHER" id="PTHR47718:SF13">
    <property type="entry name" value="OS09G0290500 PROTEIN"/>
    <property type="match status" value="1"/>
</dbReference>
<sequence>MDETGQIVSYIDVENSQDPYIGKEFQSREDSFKFYLDYAHRSDFSIRRDRMIRSRKDKLIIGQEFVCSKQGLQSKKKLESINHNMKLEKDAKYCYIYQRKKKVNGLFVGLSLSTIMSLHLQTVKNSCEQRKKSETQKTLIDLLDNSGVRPSKIASILITQAGGVDQLNLIGQDIQNYLRTRRQKDLKK</sequence>
<name>A0A2G3AKS2_CAPAN</name>
<reference evidence="2 3" key="2">
    <citation type="journal article" date="2017" name="Genome Biol.">
        <title>New reference genome sequences of hot pepper reveal the massive evolution of plant disease-resistance genes by retroduplication.</title>
        <authorList>
            <person name="Kim S."/>
            <person name="Park J."/>
            <person name="Yeom S.I."/>
            <person name="Kim Y.M."/>
            <person name="Seo E."/>
            <person name="Kim K.T."/>
            <person name="Kim M.S."/>
            <person name="Lee J.M."/>
            <person name="Cheong K."/>
            <person name="Shin H.S."/>
            <person name="Kim S.B."/>
            <person name="Han K."/>
            <person name="Lee J."/>
            <person name="Park M."/>
            <person name="Lee H.A."/>
            <person name="Lee H.Y."/>
            <person name="Lee Y."/>
            <person name="Oh S."/>
            <person name="Lee J.H."/>
            <person name="Choi E."/>
            <person name="Choi E."/>
            <person name="Lee S.E."/>
            <person name="Jeon J."/>
            <person name="Kim H."/>
            <person name="Choi G."/>
            <person name="Song H."/>
            <person name="Lee J."/>
            <person name="Lee S.C."/>
            <person name="Kwon J.K."/>
            <person name="Lee H.Y."/>
            <person name="Koo N."/>
            <person name="Hong Y."/>
            <person name="Kim R.W."/>
            <person name="Kang W.H."/>
            <person name="Huh J.H."/>
            <person name="Kang B.C."/>
            <person name="Yang T.J."/>
            <person name="Lee Y.H."/>
            <person name="Bennetzen J.L."/>
            <person name="Choi D."/>
        </authorList>
    </citation>
    <scope>NUCLEOTIDE SEQUENCE [LARGE SCALE GENOMIC DNA]</scope>
    <source>
        <strain evidence="3">cv. CM334</strain>
    </source>
</reference>
<proteinExistence type="predicted"/>
<dbReference type="STRING" id="4072.A0A2G3AKS2"/>
<comment type="caution">
    <text evidence="2">The sequence shown here is derived from an EMBL/GenBank/DDBJ whole genome shotgun (WGS) entry which is preliminary data.</text>
</comment>
<evidence type="ECO:0000313" key="2">
    <source>
        <dbReference type="EMBL" id="PHT94835.1"/>
    </source>
</evidence>
<dbReference type="AlphaFoldDB" id="A0A2G3AKS2"/>
<dbReference type="Pfam" id="PF03101">
    <property type="entry name" value="FAR1"/>
    <property type="match status" value="1"/>
</dbReference>